<protein>
    <submittedName>
        <fullName evidence="1">Uncharacterized protein</fullName>
    </submittedName>
</protein>
<proteinExistence type="predicted"/>
<evidence type="ECO:0000313" key="1">
    <source>
        <dbReference type="EMBL" id="TDL22673.1"/>
    </source>
</evidence>
<organism evidence="1 2">
    <name type="scientific">Rickenella mellea</name>
    <dbReference type="NCBI Taxonomy" id="50990"/>
    <lineage>
        <taxon>Eukaryota</taxon>
        <taxon>Fungi</taxon>
        <taxon>Dikarya</taxon>
        <taxon>Basidiomycota</taxon>
        <taxon>Agaricomycotina</taxon>
        <taxon>Agaricomycetes</taxon>
        <taxon>Hymenochaetales</taxon>
        <taxon>Rickenellaceae</taxon>
        <taxon>Rickenella</taxon>
    </lineage>
</organism>
<accession>A0A4Y7Q4U1</accession>
<dbReference type="VEuPathDB" id="FungiDB:BD410DRAFT_803434"/>
<name>A0A4Y7Q4U1_9AGAM</name>
<keyword evidence="2" id="KW-1185">Reference proteome</keyword>
<dbReference type="Proteomes" id="UP000294933">
    <property type="component" value="Unassembled WGS sequence"/>
</dbReference>
<dbReference type="AlphaFoldDB" id="A0A4Y7Q4U1"/>
<evidence type="ECO:0000313" key="2">
    <source>
        <dbReference type="Proteomes" id="UP000294933"/>
    </source>
</evidence>
<sequence>MSTLHRERRSEVRLCGCAWAWPVLSHGVQLEAIIPPGIRLAALRRTRDLKPSASGWRSRATFTASGNLGGLWGIVFATTSLEASILYRSSRWMLCARHTAFYTRLRKKIYELRVDF</sequence>
<dbReference type="EMBL" id="ML170174">
    <property type="protein sequence ID" value="TDL22673.1"/>
    <property type="molecule type" value="Genomic_DNA"/>
</dbReference>
<reference evidence="1 2" key="1">
    <citation type="submission" date="2018-06" db="EMBL/GenBank/DDBJ databases">
        <title>A transcriptomic atlas of mushroom development highlights an independent origin of complex multicellularity.</title>
        <authorList>
            <consortium name="DOE Joint Genome Institute"/>
            <person name="Krizsan K."/>
            <person name="Almasi E."/>
            <person name="Merenyi Z."/>
            <person name="Sahu N."/>
            <person name="Viragh M."/>
            <person name="Koszo T."/>
            <person name="Mondo S."/>
            <person name="Kiss B."/>
            <person name="Balint B."/>
            <person name="Kues U."/>
            <person name="Barry K."/>
            <person name="Hegedus J.C."/>
            <person name="Henrissat B."/>
            <person name="Johnson J."/>
            <person name="Lipzen A."/>
            <person name="Ohm R."/>
            <person name="Nagy I."/>
            <person name="Pangilinan J."/>
            <person name="Yan J."/>
            <person name="Xiong Y."/>
            <person name="Grigoriev I.V."/>
            <person name="Hibbett D.S."/>
            <person name="Nagy L.G."/>
        </authorList>
    </citation>
    <scope>NUCLEOTIDE SEQUENCE [LARGE SCALE GENOMIC DNA]</scope>
    <source>
        <strain evidence="1 2">SZMC22713</strain>
    </source>
</reference>
<gene>
    <name evidence="1" type="ORF">BD410DRAFT_803434</name>
</gene>